<reference evidence="5" key="1">
    <citation type="journal article" date="2019" name="Int. J. Syst. Evol. Microbiol.">
        <title>The Global Catalogue of Microorganisms (GCM) 10K type strain sequencing project: providing services to taxonomists for standard genome sequencing and annotation.</title>
        <authorList>
            <consortium name="The Broad Institute Genomics Platform"/>
            <consortium name="The Broad Institute Genome Sequencing Center for Infectious Disease"/>
            <person name="Wu L."/>
            <person name="Ma J."/>
        </authorList>
    </citation>
    <scope>NUCLEOTIDE SEQUENCE [LARGE SCALE GENOMIC DNA]</scope>
    <source>
        <strain evidence="5">CGMCC 4.1415</strain>
    </source>
</reference>
<sequence>MSLDSSLLEADSQNDEKLGALVFYSKFDDPDEWTQALRAYLPDLDIRVYPDVGNPSDVLYALAWQPPEGFFKSFENMKLVVNLGAGVDSLVGRNDLPDLPICRLSDDGMLALMRSYVTFAVIRYARDMPAFEAAKRRKEWHYIHPTPLDQIKVGVLGLGTLGSEVAQGLAQTGFDVRGWDLSPKNLPAVKTVCDPEQWTSFLGDLDILVNMMPLTPKTRGLIDASVFAALKPGTNFINASRGDVVDEAALIDALRSGQVGGATLDVFIKEPLEPDHPFWEMENVYITPHLASITVPTSAAKNVAENIRRVNAGLEPLHQVNPKAGF</sequence>
<comment type="caution">
    <text evidence="4">The sequence shown here is derived from an EMBL/GenBank/DDBJ whole genome shotgun (WGS) entry which is preliminary data.</text>
</comment>
<name>A0ABW0GXA8_9HYPH</name>
<feature type="domain" description="D-isomer specific 2-hydroxyacid dehydrogenase NAD-binding" evidence="3">
    <location>
        <begin position="121"/>
        <end position="291"/>
    </location>
</feature>
<evidence type="ECO:0000313" key="5">
    <source>
        <dbReference type="Proteomes" id="UP001596016"/>
    </source>
</evidence>
<keyword evidence="2" id="KW-0520">NAD</keyword>
<proteinExistence type="predicted"/>
<keyword evidence="5" id="KW-1185">Reference proteome</keyword>
<protein>
    <submittedName>
        <fullName evidence="4">2-hydroxyacid dehydrogenase</fullName>
    </submittedName>
</protein>
<dbReference type="CDD" id="cd12164">
    <property type="entry name" value="GDH_like_2"/>
    <property type="match status" value="1"/>
</dbReference>
<dbReference type="InterPro" id="IPR006140">
    <property type="entry name" value="D-isomer_DH_NAD-bd"/>
</dbReference>
<evidence type="ECO:0000313" key="4">
    <source>
        <dbReference type="EMBL" id="MFC5386170.1"/>
    </source>
</evidence>
<dbReference type="EMBL" id="JBHSLL010000025">
    <property type="protein sequence ID" value="MFC5386170.1"/>
    <property type="molecule type" value="Genomic_DNA"/>
</dbReference>
<keyword evidence="1" id="KW-0560">Oxidoreductase</keyword>
<accession>A0ABW0GXA8</accession>
<evidence type="ECO:0000256" key="2">
    <source>
        <dbReference type="ARBA" id="ARBA00023027"/>
    </source>
</evidence>
<dbReference type="Gene3D" id="3.40.50.720">
    <property type="entry name" value="NAD(P)-binding Rossmann-like Domain"/>
    <property type="match status" value="2"/>
</dbReference>
<evidence type="ECO:0000259" key="3">
    <source>
        <dbReference type="Pfam" id="PF02826"/>
    </source>
</evidence>
<gene>
    <name evidence="4" type="ORF">ACFPLB_09345</name>
</gene>
<evidence type="ECO:0000256" key="1">
    <source>
        <dbReference type="ARBA" id="ARBA00023002"/>
    </source>
</evidence>
<dbReference type="Proteomes" id="UP001596016">
    <property type="component" value="Unassembled WGS sequence"/>
</dbReference>
<dbReference type="InterPro" id="IPR036291">
    <property type="entry name" value="NAD(P)-bd_dom_sf"/>
</dbReference>
<dbReference type="RefSeq" id="WP_378229080.1">
    <property type="nucleotide sequence ID" value="NZ_JBHSLL010000025.1"/>
</dbReference>
<organism evidence="4 5">
    <name type="scientific">Aquamicrobium segne</name>
    <dbReference type="NCBI Taxonomy" id="469547"/>
    <lineage>
        <taxon>Bacteria</taxon>
        <taxon>Pseudomonadati</taxon>
        <taxon>Pseudomonadota</taxon>
        <taxon>Alphaproteobacteria</taxon>
        <taxon>Hyphomicrobiales</taxon>
        <taxon>Phyllobacteriaceae</taxon>
        <taxon>Aquamicrobium</taxon>
    </lineage>
</organism>
<dbReference type="Pfam" id="PF02826">
    <property type="entry name" value="2-Hacid_dh_C"/>
    <property type="match status" value="1"/>
</dbReference>
<dbReference type="SUPFAM" id="SSF51735">
    <property type="entry name" value="NAD(P)-binding Rossmann-fold domains"/>
    <property type="match status" value="1"/>
</dbReference>
<dbReference type="PANTHER" id="PTHR43333:SF1">
    <property type="entry name" value="D-ISOMER SPECIFIC 2-HYDROXYACID DEHYDROGENASE NAD-BINDING DOMAIN-CONTAINING PROTEIN"/>
    <property type="match status" value="1"/>
</dbReference>
<dbReference type="PANTHER" id="PTHR43333">
    <property type="entry name" value="2-HACID_DH_C DOMAIN-CONTAINING PROTEIN"/>
    <property type="match status" value="1"/>
</dbReference>